<evidence type="ECO:0000313" key="1">
    <source>
        <dbReference type="EMBL" id="TGZ65333.1"/>
    </source>
</evidence>
<dbReference type="AlphaFoldDB" id="A0A4S2LNN6"/>
<sequence>MQTELRDDSFEDNLLYQLVGPVHVSCWALLGKVTVLHPFIDGMTDRLFSVRHQNVKTEECNKKDSAIMGKQNRSLNIPECTPPRHGIHLDGEGREAGGVQQTRTSMFNWNFDHRLYWVAINFCLLRLVFDLHPSDESTNMLHREKRRRSFGIQLDQSPALPPMEFWCHTQYQGSSQSNWPWGILSGL</sequence>
<organism evidence="1 2">
    <name type="scientific">Opisthorchis felineus</name>
    <dbReference type="NCBI Taxonomy" id="147828"/>
    <lineage>
        <taxon>Eukaryota</taxon>
        <taxon>Metazoa</taxon>
        <taxon>Spiralia</taxon>
        <taxon>Lophotrochozoa</taxon>
        <taxon>Platyhelminthes</taxon>
        <taxon>Trematoda</taxon>
        <taxon>Digenea</taxon>
        <taxon>Opisthorchiida</taxon>
        <taxon>Opisthorchiata</taxon>
        <taxon>Opisthorchiidae</taxon>
        <taxon>Opisthorchis</taxon>
    </lineage>
</organism>
<dbReference type="EMBL" id="SJOL01006491">
    <property type="protein sequence ID" value="TGZ65333.1"/>
    <property type="molecule type" value="Genomic_DNA"/>
</dbReference>
<comment type="caution">
    <text evidence="1">The sequence shown here is derived from an EMBL/GenBank/DDBJ whole genome shotgun (WGS) entry which is preliminary data.</text>
</comment>
<evidence type="ECO:0000313" key="2">
    <source>
        <dbReference type="Proteomes" id="UP000308267"/>
    </source>
</evidence>
<protein>
    <submittedName>
        <fullName evidence="1">Uncharacterized protein</fullName>
    </submittedName>
</protein>
<reference evidence="1 2" key="1">
    <citation type="journal article" date="2019" name="BMC Genomics">
        <title>New insights from Opisthorchis felineus genome: update on genomics of the epidemiologically important liver flukes.</title>
        <authorList>
            <person name="Ershov N.I."/>
            <person name="Mordvinov V.A."/>
            <person name="Prokhortchouk E.B."/>
            <person name="Pakharukova M.Y."/>
            <person name="Gunbin K.V."/>
            <person name="Ustyantsev K."/>
            <person name="Genaev M.A."/>
            <person name="Blinov A.G."/>
            <person name="Mazur A."/>
            <person name="Boulygina E."/>
            <person name="Tsygankova S."/>
            <person name="Khrameeva E."/>
            <person name="Chekanov N."/>
            <person name="Fan G."/>
            <person name="Xiao A."/>
            <person name="Zhang H."/>
            <person name="Xu X."/>
            <person name="Yang H."/>
            <person name="Solovyev V."/>
            <person name="Lee S.M."/>
            <person name="Liu X."/>
            <person name="Afonnikov D.A."/>
            <person name="Skryabin K.G."/>
        </authorList>
    </citation>
    <scope>NUCLEOTIDE SEQUENCE [LARGE SCALE GENOMIC DNA]</scope>
    <source>
        <strain evidence="1">AK-0245</strain>
        <tissue evidence="1">Whole organism</tissue>
    </source>
</reference>
<accession>A0A4S2LNN6</accession>
<dbReference type="Proteomes" id="UP000308267">
    <property type="component" value="Unassembled WGS sequence"/>
</dbReference>
<proteinExistence type="predicted"/>
<keyword evidence="2" id="KW-1185">Reference proteome</keyword>
<gene>
    <name evidence="1" type="ORF">CRM22_005943</name>
</gene>
<name>A0A4S2LNN6_OPIFE</name>